<sequence length="1513" mass="169187">MRRNHQTSNLKPFQLPSLRRSNAASPSKSSGAGTMHQTLINDIQQPQSNSSSLRKPFTDLTSSAHDEDAELDAFDLELLASEDREERIQDPGFGVPRSTPLQTSRQPDLQAPQFSRFFQPSSSIPSSRWNGSSSSDSVVGPPSSPLALFRQKKYGMRMGQRSLETSRGLHNDETSQSSPQEPIQRASSEALTVNRQCQNPFSNIPPSVRGIVLVSVNDLPENYRSMFPFPLFNAIQSKSFHSIYNSNDNIVLSAPTGSGKTVVMELAICRLLNTLKDERFKVVYQAPTKSLCSERFRDWHSKFSNLNLKCAELTGDTDHMQLRNIQSSQIIITTPEKWDSMTRKWKDHMKLMQLVKLFLIDEVHILKETRGATLEAVVSRMKNIGSNVRFVALSATVPNSEDIATWLGKDATNQHVPAHREHFGEEFRPVMLKKVVYGYASNLNDFAFDKVCGSKLPEVIGMHSCKKPIMIFCCTRNLSLATAKELARLFTMTNPPARLWKEPKKRLEAHNEDLKTTLPAGVAFHHAGLGPADRHTVETGFREGNINVICCTSTLAVGINLPCHLVIIKNTVSWQDGGCKEYSDLEMMQMLGRAGRPQFDDSATAVILTRKERVTHYEKLVQGSESLESCLHLNLIDHLNAEIGLGNISDADSAIKWLGGTFLFVRLRRNPTHYKLKEGANQEDEDQLLRDICEKDISLLQKYGLVEGESLCSTQFGEAMARYYIQFETMKVLLSLKPKATLSEILNVIAQGEEFREIRLKAGEKALYREINRDPGIRFPIKVDLALPAHKISLLLQSELGAIEYPDNDQLQKHKFSFQQDKSLVFAHVNRLIRCLLDCQIARGDSITIRNALELARSFGAKVWDHSPLQMKQIEQVGVVTVRKLAAAGITSIEGLECAEAHQIEMILSKNPPFGSKLLSRLKEFPKLRVSVKTLGKEVKVDCVNVRFKAEVAFMNDKIPTFFQRRPVYVCCLIERSDGHMIDFRRTSAAKLQEKLEIELTAELTSADHVIVCHVMCDEIAGTSRQAELRPNLSFHLFAAVRDKNTNSQNPETSNLPSRHSKGNLNPKDAQKLRTNTSRPHGQDTTSTKTKSRQSVDDFDGDDLQLDDFLVANEPRGEAKESTKPQLRQVDDFDDIDWFSIDATPPSPAKGVPKVSNPREDDWAVDLDEPEDEYEPVRLANGKWACNHKCRDKTSCKHFCCREGLEKPPKPPKRTIPATQKEGGLNQLTISASITKATPTNNSSLGKQVAKRRVMGPKNDSYVSKAKKMSMSQAGKKNPSRERSVLSERDKNVPSSKRKPEKSPANLLSSDYGDETFDDLPSPSRLLGSRRSGVVTWVSPVRDDQAKSNITDVPAIGSKHTNTEPSHSASRFDLPQKDQMKPSTPKLQHEIIEIPDDTPPDYSVKQNTLLLSKKADQPPTLKRKASQNETGLEHKKRVKQSPFVSALQVHASNSLNDEPPLSPEQPASPISPASPVPPVSPVPVIGGRMDLTATWDNYGIDLLDEFKDIIRFI</sequence>
<feature type="compositionally biased region" description="Polar residues" evidence="15">
    <location>
        <begin position="1"/>
        <end position="11"/>
    </location>
</feature>
<gene>
    <name evidence="18" type="ORF">PENPOL_c028G04907</name>
</gene>
<keyword evidence="3" id="KW-0479">Metal-binding</keyword>
<dbReference type="PROSITE" id="PS51194">
    <property type="entry name" value="HELICASE_CTER"/>
    <property type="match status" value="1"/>
</dbReference>
<keyword evidence="5" id="KW-0863">Zinc-finger</keyword>
<evidence type="ECO:0000256" key="8">
    <source>
        <dbReference type="ARBA" id="ARBA00022833"/>
    </source>
</evidence>
<feature type="region of interest" description="Disordered" evidence="15">
    <location>
        <begin position="1411"/>
        <end position="1440"/>
    </location>
</feature>
<keyword evidence="11" id="KW-0469">Meiosis</keyword>
<feature type="region of interest" description="Disordered" evidence="15">
    <location>
        <begin position="1044"/>
        <end position="1102"/>
    </location>
</feature>
<evidence type="ECO:0000313" key="18">
    <source>
        <dbReference type="EMBL" id="OQD60100.1"/>
    </source>
</evidence>
<dbReference type="InterPro" id="IPR014001">
    <property type="entry name" value="Helicase_ATP-bd"/>
</dbReference>
<dbReference type="SMART" id="SM00487">
    <property type="entry name" value="DEXDc"/>
    <property type="match status" value="1"/>
</dbReference>
<dbReference type="GO" id="GO:0016787">
    <property type="term" value="F:hydrolase activity"/>
    <property type="evidence" value="ECO:0007669"/>
    <property type="project" value="UniProtKB-KW"/>
</dbReference>
<keyword evidence="9" id="KW-0067">ATP-binding</keyword>
<evidence type="ECO:0000256" key="13">
    <source>
        <dbReference type="ARBA" id="ARBA00034808"/>
    </source>
</evidence>
<feature type="compositionally biased region" description="Polar residues" evidence="15">
    <location>
        <begin position="1359"/>
        <end position="1369"/>
    </location>
</feature>
<evidence type="ECO:0000256" key="6">
    <source>
        <dbReference type="ARBA" id="ARBA00022801"/>
    </source>
</evidence>
<feature type="domain" description="Helicase ATP-binding" evidence="16">
    <location>
        <begin position="241"/>
        <end position="415"/>
    </location>
</feature>
<evidence type="ECO:0000256" key="5">
    <source>
        <dbReference type="ARBA" id="ARBA00022771"/>
    </source>
</evidence>
<dbReference type="FunFam" id="3.40.50.300:FF:000950">
    <property type="entry name" value="probable ATP-dependent DNA helicase HFM1"/>
    <property type="match status" value="1"/>
</dbReference>
<evidence type="ECO:0000256" key="2">
    <source>
        <dbReference type="ARBA" id="ARBA00010140"/>
    </source>
</evidence>
<evidence type="ECO:0000256" key="14">
    <source>
        <dbReference type="ARBA" id="ARBA00048988"/>
    </source>
</evidence>
<evidence type="ECO:0000256" key="3">
    <source>
        <dbReference type="ARBA" id="ARBA00022723"/>
    </source>
</evidence>
<evidence type="ECO:0000259" key="16">
    <source>
        <dbReference type="PROSITE" id="PS51192"/>
    </source>
</evidence>
<dbReference type="InterPro" id="IPR036388">
    <property type="entry name" value="WH-like_DNA-bd_sf"/>
</dbReference>
<dbReference type="EC" id="5.6.2.4" evidence="13"/>
<dbReference type="GO" id="GO:0043138">
    <property type="term" value="F:3'-5' DNA helicase activity"/>
    <property type="evidence" value="ECO:0007669"/>
    <property type="project" value="UniProtKB-EC"/>
</dbReference>
<dbReference type="InterPro" id="IPR001650">
    <property type="entry name" value="Helicase_C-like"/>
</dbReference>
<feature type="compositionally biased region" description="Basic and acidic residues" evidence="15">
    <location>
        <begin position="1279"/>
        <end position="1292"/>
    </location>
</feature>
<dbReference type="Proteomes" id="UP000191408">
    <property type="component" value="Unassembled WGS sequence"/>
</dbReference>
<feature type="compositionally biased region" description="Low complexity" evidence="15">
    <location>
        <begin position="1320"/>
        <end position="1329"/>
    </location>
</feature>
<evidence type="ECO:0000256" key="12">
    <source>
        <dbReference type="ARBA" id="ARBA00034617"/>
    </source>
</evidence>
<feature type="region of interest" description="Disordered" evidence="15">
    <location>
        <begin position="84"/>
        <end position="146"/>
    </location>
</feature>
<dbReference type="GO" id="GO:0003676">
    <property type="term" value="F:nucleic acid binding"/>
    <property type="evidence" value="ECO:0007669"/>
    <property type="project" value="InterPro"/>
</dbReference>
<feature type="compositionally biased region" description="Low complexity" evidence="15">
    <location>
        <begin position="112"/>
        <end position="141"/>
    </location>
</feature>
<comment type="cofactor">
    <cofactor evidence="1">
        <name>Zn(2+)</name>
        <dbReference type="ChEBI" id="CHEBI:29105"/>
    </cofactor>
</comment>
<feature type="compositionally biased region" description="Polar residues" evidence="15">
    <location>
        <begin position="1046"/>
        <end position="1058"/>
    </location>
</feature>
<dbReference type="FunFam" id="1.10.10.10:FF:000012">
    <property type="entry name" value="U5 small nuclear ribonucleoprotein helicase"/>
    <property type="match status" value="1"/>
</dbReference>
<evidence type="ECO:0000313" key="19">
    <source>
        <dbReference type="Proteomes" id="UP000191408"/>
    </source>
</evidence>
<feature type="region of interest" description="Disordered" evidence="15">
    <location>
        <begin position="165"/>
        <end position="188"/>
    </location>
</feature>
<dbReference type="InterPro" id="IPR004179">
    <property type="entry name" value="Sec63-dom"/>
</dbReference>
<keyword evidence="6" id="KW-0378">Hydrolase</keyword>
<keyword evidence="19" id="KW-1185">Reference proteome</keyword>
<evidence type="ECO:0000256" key="7">
    <source>
        <dbReference type="ARBA" id="ARBA00022806"/>
    </source>
</evidence>
<dbReference type="SUPFAM" id="SSF46785">
    <property type="entry name" value="Winged helix' DNA-binding domain"/>
    <property type="match status" value="1"/>
</dbReference>
<dbReference type="GO" id="GO:0008270">
    <property type="term" value="F:zinc ion binding"/>
    <property type="evidence" value="ECO:0007669"/>
    <property type="project" value="UniProtKB-KW"/>
</dbReference>
<feature type="compositionally biased region" description="Polar residues" evidence="15">
    <location>
        <begin position="19"/>
        <end position="63"/>
    </location>
</feature>
<accession>A0A1V6N5W8</accession>
<reference evidence="19" key="1">
    <citation type="journal article" date="2017" name="Nat. Microbiol.">
        <title>Global analysis of biosynthetic gene clusters reveals vast potential of secondary metabolite production in Penicillium species.</title>
        <authorList>
            <person name="Nielsen J.C."/>
            <person name="Grijseels S."/>
            <person name="Prigent S."/>
            <person name="Ji B."/>
            <person name="Dainat J."/>
            <person name="Nielsen K.F."/>
            <person name="Frisvad J.C."/>
            <person name="Workman M."/>
            <person name="Nielsen J."/>
        </authorList>
    </citation>
    <scope>NUCLEOTIDE SEQUENCE [LARGE SCALE GENOMIC DNA]</scope>
    <source>
        <strain evidence="19">IBT 4502</strain>
    </source>
</reference>
<evidence type="ECO:0000256" key="15">
    <source>
        <dbReference type="SAM" id="MobiDB-lite"/>
    </source>
</evidence>
<dbReference type="OrthoDB" id="5575at2759"/>
<feature type="region of interest" description="Disordered" evidence="15">
    <location>
        <begin position="1355"/>
        <end position="1383"/>
    </location>
</feature>
<feature type="compositionally biased region" description="Polar residues" evidence="15">
    <location>
        <begin position="1073"/>
        <end position="1089"/>
    </location>
</feature>
<feature type="region of interest" description="Disordered" evidence="15">
    <location>
        <begin position="1203"/>
        <end position="1329"/>
    </location>
</feature>
<dbReference type="Pfam" id="PF00270">
    <property type="entry name" value="DEAD"/>
    <property type="match status" value="1"/>
</dbReference>
<feature type="region of interest" description="Disordered" evidence="15">
    <location>
        <begin position="1"/>
        <end position="68"/>
    </location>
</feature>
<protein>
    <recommendedName>
        <fullName evidence="13">DNA 3'-5' helicase</fullName>
        <ecNumber evidence="13">5.6.2.4</ecNumber>
    </recommendedName>
</protein>
<comment type="catalytic activity">
    <reaction evidence="14">
        <text>ATP + H2O = ADP + phosphate + H(+)</text>
        <dbReference type="Rhea" id="RHEA:13065"/>
        <dbReference type="ChEBI" id="CHEBI:15377"/>
        <dbReference type="ChEBI" id="CHEBI:15378"/>
        <dbReference type="ChEBI" id="CHEBI:30616"/>
        <dbReference type="ChEBI" id="CHEBI:43474"/>
        <dbReference type="ChEBI" id="CHEBI:456216"/>
        <dbReference type="EC" id="5.6.2.4"/>
    </reaction>
</comment>
<feature type="compositionally biased region" description="Polar residues" evidence="15">
    <location>
        <begin position="1226"/>
        <end position="1246"/>
    </location>
</feature>
<dbReference type="InterPro" id="IPR052247">
    <property type="entry name" value="Meiotic_Crossover_Helicase"/>
</dbReference>
<dbReference type="InterPro" id="IPR011545">
    <property type="entry name" value="DEAD/DEAH_box_helicase_dom"/>
</dbReference>
<feature type="region of interest" description="Disordered" evidence="15">
    <location>
        <begin position="1453"/>
        <end position="1478"/>
    </location>
</feature>
<dbReference type="GO" id="GO:0005524">
    <property type="term" value="F:ATP binding"/>
    <property type="evidence" value="ECO:0007669"/>
    <property type="project" value="UniProtKB-KW"/>
</dbReference>
<organism evidence="18 19">
    <name type="scientific">Penicillium polonicum</name>
    <dbReference type="NCBI Taxonomy" id="60169"/>
    <lineage>
        <taxon>Eukaryota</taxon>
        <taxon>Fungi</taxon>
        <taxon>Dikarya</taxon>
        <taxon>Ascomycota</taxon>
        <taxon>Pezizomycotina</taxon>
        <taxon>Eurotiomycetes</taxon>
        <taxon>Eurotiomycetidae</taxon>
        <taxon>Eurotiales</taxon>
        <taxon>Aspergillaceae</taxon>
        <taxon>Penicillium</taxon>
    </lineage>
</organism>
<dbReference type="CDD" id="cd18795">
    <property type="entry name" value="SF2_C_Ski2"/>
    <property type="match status" value="1"/>
</dbReference>
<dbReference type="SUPFAM" id="SSF52540">
    <property type="entry name" value="P-loop containing nucleoside triphosphate hydrolases"/>
    <property type="match status" value="1"/>
</dbReference>
<keyword evidence="7" id="KW-0347">Helicase</keyword>
<proteinExistence type="inferred from homology"/>
<dbReference type="PROSITE" id="PS51192">
    <property type="entry name" value="HELICASE_ATP_BIND_1"/>
    <property type="match status" value="1"/>
</dbReference>
<dbReference type="GO" id="GO:0007131">
    <property type="term" value="P:reciprocal meiotic recombination"/>
    <property type="evidence" value="ECO:0007669"/>
    <property type="project" value="UniProtKB-ARBA"/>
</dbReference>
<dbReference type="FunFam" id="3.40.50.300:FF:001076">
    <property type="entry name" value="ATP-dependent DNA helicase MER3"/>
    <property type="match status" value="1"/>
</dbReference>
<dbReference type="InterPro" id="IPR027417">
    <property type="entry name" value="P-loop_NTPase"/>
</dbReference>
<dbReference type="SMART" id="SM00490">
    <property type="entry name" value="HELICc"/>
    <property type="match status" value="1"/>
</dbReference>
<evidence type="ECO:0000259" key="17">
    <source>
        <dbReference type="PROSITE" id="PS51194"/>
    </source>
</evidence>
<comment type="catalytic activity">
    <reaction evidence="12">
        <text>Couples ATP hydrolysis with the unwinding of duplex DNA by translocating in the 3'-5' direction.</text>
        <dbReference type="EC" id="5.6.2.4"/>
    </reaction>
</comment>
<dbReference type="PANTHER" id="PTHR47835">
    <property type="entry name" value="HFM1, ATP DEPENDENT DNA HELICASE HOMOLOG"/>
    <property type="match status" value="1"/>
</dbReference>
<keyword evidence="4" id="KW-0547">Nucleotide-binding</keyword>
<keyword evidence="8" id="KW-0862">Zinc</keyword>
<dbReference type="Pfam" id="PF00271">
    <property type="entry name" value="Helicase_C"/>
    <property type="match status" value="1"/>
</dbReference>
<dbReference type="InterPro" id="IPR057842">
    <property type="entry name" value="WH_MER3"/>
</dbReference>
<dbReference type="FunFam" id="1.10.3380.10:FF:000012">
    <property type="entry name" value="DEAD/DEAH box DNA helicase"/>
    <property type="match status" value="1"/>
</dbReference>
<dbReference type="Pfam" id="PF23445">
    <property type="entry name" value="WHD_SNRNP200"/>
    <property type="match status" value="1"/>
</dbReference>
<name>A0A1V6N5W8_PENPO</name>
<evidence type="ECO:0000256" key="9">
    <source>
        <dbReference type="ARBA" id="ARBA00022840"/>
    </source>
</evidence>
<feature type="domain" description="Helicase C-terminal" evidence="17">
    <location>
        <begin position="455"/>
        <end position="643"/>
    </location>
</feature>
<evidence type="ECO:0000256" key="11">
    <source>
        <dbReference type="ARBA" id="ARBA00023254"/>
    </source>
</evidence>
<comment type="caution">
    <text evidence="18">The sequence shown here is derived from an EMBL/GenBank/DDBJ whole genome shotgun (WGS) entry which is preliminary data.</text>
</comment>
<dbReference type="InterPro" id="IPR036390">
    <property type="entry name" value="WH_DNA-bd_sf"/>
</dbReference>
<dbReference type="SUPFAM" id="SSF158702">
    <property type="entry name" value="Sec63 N-terminal domain-like"/>
    <property type="match status" value="1"/>
</dbReference>
<feature type="compositionally biased region" description="Polar residues" evidence="15">
    <location>
        <begin position="174"/>
        <end position="188"/>
    </location>
</feature>
<dbReference type="PANTHER" id="PTHR47835:SF3">
    <property type="entry name" value="HELICASE FOR MEIOSIS 1"/>
    <property type="match status" value="1"/>
</dbReference>
<dbReference type="STRING" id="60169.A0A1V6N5W8"/>
<dbReference type="Gene3D" id="1.10.10.10">
    <property type="entry name" value="Winged helix-like DNA-binding domain superfamily/Winged helix DNA-binding domain"/>
    <property type="match status" value="1"/>
</dbReference>
<comment type="similarity">
    <text evidence="2">Belongs to the helicase family. SKI2 subfamily.</text>
</comment>
<dbReference type="Gene3D" id="3.40.50.300">
    <property type="entry name" value="P-loop containing nucleotide triphosphate hydrolases"/>
    <property type="match status" value="2"/>
</dbReference>
<evidence type="ECO:0000256" key="1">
    <source>
        <dbReference type="ARBA" id="ARBA00001947"/>
    </source>
</evidence>
<evidence type="ECO:0000256" key="4">
    <source>
        <dbReference type="ARBA" id="ARBA00022741"/>
    </source>
</evidence>
<evidence type="ECO:0000256" key="10">
    <source>
        <dbReference type="ARBA" id="ARBA00023235"/>
    </source>
</evidence>
<dbReference type="SMART" id="SM00973">
    <property type="entry name" value="Sec63"/>
    <property type="match status" value="1"/>
</dbReference>
<dbReference type="Pfam" id="PF02889">
    <property type="entry name" value="Sec63"/>
    <property type="match status" value="1"/>
</dbReference>
<dbReference type="EMBL" id="MDYM01000028">
    <property type="protein sequence ID" value="OQD60100.1"/>
    <property type="molecule type" value="Genomic_DNA"/>
</dbReference>
<dbReference type="Gene3D" id="1.10.3380.10">
    <property type="entry name" value="Sec63 N-terminal domain-like domain"/>
    <property type="match status" value="1"/>
</dbReference>
<keyword evidence="10" id="KW-0413">Isomerase</keyword>